<evidence type="ECO:0000313" key="3">
    <source>
        <dbReference type="Proteomes" id="UP001054252"/>
    </source>
</evidence>
<dbReference type="PANTHER" id="PTHR46226:SF5">
    <property type="entry name" value="PHOSPHATIDYLINOSITOL_PHOSPHATIDYLCHOLINE TRANSFER PROTEIN SFH2"/>
    <property type="match status" value="1"/>
</dbReference>
<keyword evidence="3" id="KW-1185">Reference proteome</keyword>
<sequence>MHQGYPTETLIRFLKARDWNVQKAHKMLVECLQWRIQNDIDNILAKPIIPTDLYRAVRDSQLVGLSGYSKEGLPIIAFGVGLSTYDKASVNYYVQSHIQMNEYRDRVVFPAATKKYGKYIGTCLKVLDMTGLKLSALNQINVSLTWHISI</sequence>
<dbReference type="Gene3D" id="3.40.525.10">
    <property type="entry name" value="CRAL-TRIO lipid binding domain"/>
    <property type="match status" value="1"/>
</dbReference>
<dbReference type="AlphaFoldDB" id="A0AAV5M448"/>
<dbReference type="InterPro" id="IPR036273">
    <property type="entry name" value="CRAL/TRIO_N_dom_sf"/>
</dbReference>
<organism evidence="2 3">
    <name type="scientific">Rubroshorea leprosula</name>
    <dbReference type="NCBI Taxonomy" id="152421"/>
    <lineage>
        <taxon>Eukaryota</taxon>
        <taxon>Viridiplantae</taxon>
        <taxon>Streptophyta</taxon>
        <taxon>Embryophyta</taxon>
        <taxon>Tracheophyta</taxon>
        <taxon>Spermatophyta</taxon>
        <taxon>Magnoliopsida</taxon>
        <taxon>eudicotyledons</taxon>
        <taxon>Gunneridae</taxon>
        <taxon>Pentapetalae</taxon>
        <taxon>rosids</taxon>
        <taxon>malvids</taxon>
        <taxon>Malvales</taxon>
        <taxon>Dipterocarpaceae</taxon>
        <taxon>Rubroshorea</taxon>
    </lineage>
</organism>
<comment type="caution">
    <text evidence="2">The sequence shown here is derived from an EMBL/GenBank/DDBJ whole genome shotgun (WGS) entry which is preliminary data.</text>
</comment>
<dbReference type="SUPFAM" id="SSF52087">
    <property type="entry name" value="CRAL/TRIO domain"/>
    <property type="match status" value="1"/>
</dbReference>
<protein>
    <recommendedName>
        <fullName evidence="1">CRAL/TRIO N-terminal domain-containing protein</fullName>
    </recommendedName>
</protein>
<proteinExistence type="predicted"/>
<dbReference type="Proteomes" id="UP001054252">
    <property type="component" value="Unassembled WGS sequence"/>
</dbReference>
<dbReference type="InterPro" id="IPR011074">
    <property type="entry name" value="CRAL/TRIO_N_dom"/>
</dbReference>
<reference evidence="2 3" key="1">
    <citation type="journal article" date="2021" name="Commun. Biol.">
        <title>The genome of Shorea leprosula (Dipterocarpaceae) highlights the ecological relevance of drought in aseasonal tropical rainforests.</title>
        <authorList>
            <person name="Ng K.K.S."/>
            <person name="Kobayashi M.J."/>
            <person name="Fawcett J.A."/>
            <person name="Hatakeyama M."/>
            <person name="Paape T."/>
            <person name="Ng C.H."/>
            <person name="Ang C.C."/>
            <person name="Tnah L.H."/>
            <person name="Lee C.T."/>
            <person name="Nishiyama T."/>
            <person name="Sese J."/>
            <person name="O'Brien M.J."/>
            <person name="Copetti D."/>
            <person name="Mohd Noor M.I."/>
            <person name="Ong R.C."/>
            <person name="Putra M."/>
            <person name="Sireger I.Z."/>
            <person name="Indrioko S."/>
            <person name="Kosugi Y."/>
            <person name="Izuno A."/>
            <person name="Isagi Y."/>
            <person name="Lee S.L."/>
            <person name="Shimizu K.K."/>
        </authorList>
    </citation>
    <scope>NUCLEOTIDE SEQUENCE [LARGE SCALE GENOMIC DNA]</scope>
    <source>
        <strain evidence="2">214</strain>
    </source>
</reference>
<evidence type="ECO:0000313" key="2">
    <source>
        <dbReference type="EMBL" id="GKV44571.1"/>
    </source>
</evidence>
<dbReference type="Pfam" id="PF03765">
    <property type="entry name" value="CRAL_TRIO_N"/>
    <property type="match status" value="1"/>
</dbReference>
<dbReference type="EMBL" id="BPVZ01000183">
    <property type="protein sequence ID" value="GKV44571.1"/>
    <property type="molecule type" value="Genomic_DNA"/>
</dbReference>
<dbReference type="SMART" id="SM01100">
    <property type="entry name" value="CRAL_TRIO_N"/>
    <property type="match status" value="1"/>
</dbReference>
<dbReference type="SUPFAM" id="SSF46938">
    <property type="entry name" value="CRAL/TRIO N-terminal domain"/>
    <property type="match status" value="1"/>
</dbReference>
<evidence type="ECO:0000259" key="1">
    <source>
        <dbReference type="SMART" id="SM01100"/>
    </source>
</evidence>
<accession>A0AAV5M448</accession>
<dbReference type="PANTHER" id="PTHR46226">
    <property type="entry name" value="CRAL-TRIO DOMAIN-CONTAINING PROTEIN"/>
    <property type="match status" value="1"/>
</dbReference>
<feature type="domain" description="CRAL/TRIO N-terminal" evidence="1">
    <location>
        <begin position="6"/>
        <end position="31"/>
    </location>
</feature>
<dbReference type="InterPro" id="IPR036865">
    <property type="entry name" value="CRAL-TRIO_dom_sf"/>
</dbReference>
<gene>
    <name evidence="2" type="ORF">SLEP1_g51738</name>
</gene>
<name>A0AAV5M448_9ROSI</name>